<reference evidence="3" key="4">
    <citation type="submission" date="2023-01" db="EMBL/GenBank/DDBJ databases">
        <title>Draft genome sequence of Methylobacterium oxalidis strain NBRC 107715.</title>
        <authorList>
            <person name="Sun Q."/>
            <person name="Mori K."/>
        </authorList>
    </citation>
    <scope>NUCLEOTIDE SEQUENCE</scope>
    <source>
        <strain evidence="3">NBRC 107715</strain>
    </source>
</reference>
<dbReference type="Proteomes" id="UP001156856">
    <property type="component" value="Unassembled WGS sequence"/>
</dbReference>
<sequence>MRAPVPGRRRQVRPVRPPFAAPDLRHSALAWSPDPGLRKVRFRPGRHASGGRGPQDGRDALRPVRGRVRPYNPALVRAMAPDPATGFPRVSETEAKPQSVGARPGSRPVPVAVAAGL</sequence>
<dbReference type="AlphaFoldDB" id="A0A512J2Y4"/>
<feature type="region of interest" description="Disordered" evidence="1">
    <location>
        <begin position="1"/>
        <end position="117"/>
    </location>
</feature>
<evidence type="ECO:0000313" key="5">
    <source>
        <dbReference type="Proteomes" id="UP001156856"/>
    </source>
</evidence>
<accession>A0A512J2Y4</accession>
<evidence type="ECO:0000313" key="3">
    <source>
        <dbReference type="EMBL" id="GLS67167.1"/>
    </source>
</evidence>
<comment type="caution">
    <text evidence="2">The sequence shown here is derived from an EMBL/GenBank/DDBJ whole genome shotgun (WGS) entry which is preliminary data.</text>
</comment>
<dbReference type="EMBL" id="BJZU01000043">
    <property type="protein sequence ID" value="GEP04314.1"/>
    <property type="molecule type" value="Genomic_DNA"/>
</dbReference>
<organism evidence="2 4">
    <name type="scientific">Methylobacterium oxalidis</name>
    <dbReference type="NCBI Taxonomy" id="944322"/>
    <lineage>
        <taxon>Bacteria</taxon>
        <taxon>Pseudomonadati</taxon>
        <taxon>Pseudomonadota</taxon>
        <taxon>Alphaproteobacteria</taxon>
        <taxon>Hyphomicrobiales</taxon>
        <taxon>Methylobacteriaceae</taxon>
        <taxon>Methylobacterium</taxon>
    </lineage>
</organism>
<reference evidence="2 4" key="3">
    <citation type="submission" date="2019-07" db="EMBL/GenBank/DDBJ databases">
        <title>Whole genome shotgun sequence of Methylobacterium oxalidis NBRC 107715.</title>
        <authorList>
            <person name="Hosoyama A."/>
            <person name="Uohara A."/>
            <person name="Ohji S."/>
            <person name="Ichikawa N."/>
        </authorList>
    </citation>
    <scope>NUCLEOTIDE SEQUENCE [LARGE SCALE GENOMIC DNA]</scope>
    <source>
        <strain evidence="2 4">NBRC 107715</strain>
    </source>
</reference>
<keyword evidence="5" id="KW-1185">Reference proteome</keyword>
<reference evidence="3" key="1">
    <citation type="journal article" date="2014" name="Int. J. Syst. Evol. Microbiol.">
        <title>Complete genome of a new Firmicutes species belonging to the dominant human colonic microbiota ('Ruminococcus bicirculans') reveals two chromosomes and a selective capacity to utilize plant glucans.</title>
        <authorList>
            <consortium name="NISC Comparative Sequencing Program"/>
            <person name="Wegmann U."/>
            <person name="Louis P."/>
            <person name="Goesmann A."/>
            <person name="Henrissat B."/>
            <person name="Duncan S.H."/>
            <person name="Flint H.J."/>
        </authorList>
    </citation>
    <scope>NUCLEOTIDE SEQUENCE</scope>
    <source>
        <strain evidence="3">NBRC 107715</strain>
    </source>
</reference>
<dbReference type="Proteomes" id="UP000321960">
    <property type="component" value="Unassembled WGS sequence"/>
</dbReference>
<name>A0A512J2Y4_9HYPH</name>
<evidence type="ECO:0000313" key="4">
    <source>
        <dbReference type="Proteomes" id="UP000321960"/>
    </source>
</evidence>
<reference evidence="5" key="2">
    <citation type="journal article" date="2019" name="Int. J. Syst. Evol. Microbiol.">
        <title>The Global Catalogue of Microorganisms (GCM) 10K type strain sequencing project: providing services to taxonomists for standard genome sequencing and annotation.</title>
        <authorList>
            <consortium name="The Broad Institute Genomics Platform"/>
            <consortium name="The Broad Institute Genome Sequencing Center for Infectious Disease"/>
            <person name="Wu L."/>
            <person name="Ma J."/>
        </authorList>
    </citation>
    <scope>NUCLEOTIDE SEQUENCE [LARGE SCALE GENOMIC DNA]</scope>
    <source>
        <strain evidence="5">NBRC 107715</strain>
    </source>
</reference>
<protein>
    <submittedName>
        <fullName evidence="2">Uncharacterized protein</fullName>
    </submittedName>
</protein>
<dbReference type="EMBL" id="BSPK01000111">
    <property type="protein sequence ID" value="GLS67167.1"/>
    <property type="molecule type" value="Genomic_DNA"/>
</dbReference>
<evidence type="ECO:0000256" key="1">
    <source>
        <dbReference type="SAM" id="MobiDB-lite"/>
    </source>
</evidence>
<evidence type="ECO:0000313" key="2">
    <source>
        <dbReference type="EMBL" id="GEP04314.1"/>
    </source>
</evidence>
<gene>
    <name evidence="3" type="ORF">GCM10007888_55500</name>
    <name evidence="2" type="ORF">MOX02_23520</name>
</gene>
<proteinExistence type="predicted"/>